<gene>
    <name evidence="1" type="ORF">N656DRAFT_353729</name>
</gene>
<dbReference type="Proteomes" id="UP001302812">
    <property type="component" value="Unassembled WGS sequence"/>
</dbReference>
<keyword evidence="2" id="KW-1185">Reference proteome</keyword>
<dbReference type="GeneID" id="89933468"/>
<reference evidence="1" key="1">
    <citation type="journal article" date="2023" name="Mol. Phylogenet. Evol.">
        <title>Genome-scale phylogeny and comparative genomics of the fungal order Sordariales.</title>
        <authorList>
            <person name="Hensen N."/>
            <person name="Bonometti L."/>
            <person name="Westerberg I."/>
            <person name="Brannstrom I.O."/>
            <person name="Guillou S."/>
            <person name="Cros-Aarteil S."/>
            <person name="Calhoun S."/>
            <person name="Haridas S."/>
            <person name="Kuo A."/>
            <person name="Mondo S."/>
            <person name="Pangilinan J."/>
            <person name="Riley R."/>
            <person name="LaButti K."/>
            <person name="Andreopoulos B."/>
            <person name="Lipzen A."/>
            <person name="Chen C."/>
            <person name="Yan M."/>
            <person name="Daum C."/>
            <person name="Ng V."/>
            <person name="Clum A."/>
            <person name="Steindorff A."/>
            <person name="Ohm R.A."/>
            <person name="Martin F."/>
            <person name="Silar P."/>
            <person name="Natvig D.O."/>
            <person name="Lalanne C."/>
            <person name="Gautier V."/>
            <person name="Ament-Velasquez S.L."/>
            <person name="Kruys A."/>
            <person name="Hutchinson M.I."/>
            <person name="Powell A.J."/>
            <person name="Barry K."/>
            <person name="Miller A.N."/>
            <person name="Grigoriev I.V."/>
            <person name="Debuchy R."/>
            <person name="Gladieux P."/>
            <person name="Hiltunen Thoren M."/>
            <person name="Johannesson H."/>
        </authorList>
    </citation>
    <scope>NUCLEOTIDE SEQUENCE</scope>
    <source>
        <strain evidence="1">CBS 508.74</strain>
    </source>
</reference>
<reference evidence="1" key="2">
    <citation type="submission" date="2023-05" db="EMBL/GenBank/DDBJ databases">
        <authorList>
            <consortium name="Lawrence Berkeley National Laboratory"/>
            <person name="Steindorff A."/>
            <person name="Hensen N."/>
            <person name="Bonometti L."/>
            <person name="Westerberg I."/>
            <person name="Brannstrom I.O."/>
            <person name="Guillou S."/>
            <person name="Cros-Aarteil S."/>
            <person name="Calhoun S."/>
            <person name="Haridas S."/>
            <person name="Kuo A."/>
            <person name="Mondo S."/>
            <person name="Pangilinan J."/>
            <person name="Riley R."/>
            <person name="Labutti K."/>
            <person name="Andreopoulos B."/>
            <person name="Lipzen A."/>
            <person name="Chen C."/>
            <person name="Yanf M."/>
            <person name="Daum C."/>
            <person name="Ng V."/>
            <person name="Clum A."/>
            <person name="Ohm R."/>
            <person name="Martin F."/>
            <person name="Silar P."/>
            <person name="Natvig D."/>
            <person name="Lalanne C."/>
            <person name="Gautier V."/>
            <person name="Ament-Velasquez S.L."/>
            <person name="Kruys A."/>
            <person name="Hutchinson M.I."/>
            <person name="Powell A.J."/>
            <person name="Barry K."/>
            <person name="Miller A.N."/>
            <person name="Grigoriev I.V."/>
            <person name="Debuchy R."/>
            <person name="Gladieux P."/>
            <person name="Thoren M.H."/>
            <person name="Johannesson H."/>
        </authorList>
    </citation>
    <scope>NUCLEOTIDE SEQUENCE</scope>
    <source>
        <strain evidence="1">CBS 508.74</strain>
    </source>
</reference>
<dbReference type="InterPro" id="IPR036691">
    <property type="entry name" value="Endo/exonu/phosph_ase_sf"/>
</dbReference>
<accession>A0AAN6T9I6</accession>
<protein>
    <recommendedName>
        <fullName evidence="3">Endonuclease/exonuclease/phosphatase domain-containing protein</fullName>
    </recommendedName>
</protein>
<evidence type="ECO:0000313" key="2">
    <source>
        <dbReference type="Proteomes" id="UP001302812"/>
    </source>
</evidence>
<dbReference type="Gene3D" id="3.60.10.10">
    <property type="entry name" value="Endonuclease/exonuclease/phosphatase"/>
    <property type="match status" value="1"/>
</dbReference>
<dbReference type="EMBL" id="MU853358">
    <property type="protein sequence ID" value="KAK4109049.1"/>
    <property type="molecule type" value="Genomic_DNA"/>
</dbReference>
<proteinExistence type="predicted"/>
<sequence length="112" mass="13075">MGISILQWNTQGIKENLEVLLEEANRYHLVHRPGSRAAIFVGKRFDLSQWDYEVAEDWCRVWFLGQEGPGLEIWSIYNPPTDKTLLSTLLQQIPRPTNQVILMEDFNLQHPL</sequence>
<evidence type="ECO:0008006" key="3">
    <source>
        <dbReference type="Google" id="ProtNLM"/>
    </source>
</evidence>
<dbReference type="AlphaFoldDB" id="A0AAN6T9I6"/>
<name>A0AAN6T9I6_9PEZI</name>
<organism evidence="1 2">
    <name type="scientific">Canariomyces notabilis</name>
    <dbReference type="NCBI Taxonomy" id="2074819"/>
    <lineage>
        <taxon>Eukaryota</taxon>
        <taxon>Fungi</taxon>
        <taxon>Dikarya</taxon>
        <taxon>Ascomycota</taxon>
        <taxon>Pezizomycotina</taxon>
        <taxon>Sordariomycetes</taxon>
        <taxon>Sordariomycetidae</taxon>
        <taxon>Sordariales</taxon>
        <taxon>Chaetomiaceae</taxon>
        <taxon>Canariomyces</taxon>
    </lineage>
</organism>
<comment type="caution">
    <text evidence="1">The sequence shown here is derived from an EMBL/GenBank/DDBJ whole genome shotgun (WGS) entry which is preliminary data.</text>
</comment>
<evidence type="ECO:0000313" key="1">
    <source>
        <dbReference type="EMBL" id="KAK4109049.1"/>
    </source>
</evidence>
<dbReference type="RefSeq" id="XP_064666619.1">
    <property type="nucleotide sequence ID" value="XM_064809344.1"/>
</dbReference>
<dbReference type="SUPFAM" id="SSF56219">
    <property type="entry name" value="DNase I-like"/>
    <property type="match status" value="1"/>
</dbReference>